<evidence type="ECO:0000313" key="4">
    <source>
        <dbReference type="EMBL" id="NYD41911.1"/>
    </source>
</evidence>
<dbReference type="Gene3D" id="3.40.630.30">
    <property type="match status" value="1"/>
</dbReference>
<dbReference type="Proteomes" id="UP000535511">
    <property type="component" value="Unassembled WGS sequence"/>
</dbReference>
<evidence type="ECO:0000313" key="5">
    <source>
        <dbReference type="Proteomes" id="UP000535511"/>
    </source>
</evidence>
<dbReference type="InterPro" id="IPR000182">
    <property type="entry name" value="GNAT_dom"/>
</dbReference>
<dbReference type="GO" id="GO:0016747">
    <property type="term" value="F:acyltransferase activity, transferring groups other than amino-acyl groups"/>
    <property type="evidence" value="ECO:0007669"/>
    <property type="project" value="InterPro"/>
</dbReference>
<dbReference type="InterPro" id="IPR050832">
    <property type="entry name" value="Bact_Acetyltransf"/>
</dbReference>
<evidence type="ECO:0000256" key="2">
    <source>
        <dbReference type="ARBA" id="ARBA00023315"/>
    </source>
</evidence>
<proteinExistence type="predicted"/>
<evidence type="ECO:0000259" key="3">
    <source>
        <dbReference type="PROSITE" id="PS51186"/>
    </source>
</evidence>
<organism evidence="4 5">
    <name type="scientific">Nocardioides panaciterrulae</name>
    <dbReference type="NCBI Taxonomy" id="661492"/>
    <lineage>
        <taxon>Bacteria</taxon>
        <taxon>Bacillati</taxon>
        <taxon>Actinomycetota</taxon>
        <taxon>Actinomycetes</taxon>
        <taxon>Propionibacteriales</taxon>
        <taxon>Nocardioidaceae</taxon>
        <taxon>Nocardioides</taxon>
    </lineage>
</organism>
<dbReference type="PANTHER" id="PTHR43877">
    <property type="entry name" value="AMINOALKYLPHOSPHONATE N-ACETYLTRANSFERASE-RELATED-RELATED"/>
    <property type="match status" value="1"/>
</dbReference>
<gene>
    <name evidence="4" type="ORF">BJZ21_001994</name>
</gene>
<dbReference type="RefSeq" id="WP_179663589.1">
    <property type="nucleotide sequence ID" value="NZ_JACCBG010000001.1"/>
</dbReference>
<keyword evidence="1" id="KW-0808">Transferase</keyword>
<evidence type="ECO:0000256" key="1">
    <source>
        <dbReference type="ARBA" id="ARBA00022679"/>
    </source>
</evidence>
<keyword evidence="2" id="KW-0012">Acyltransferase</keyword>
<protein>
    <submittedName>
        <fullName evidence="4">Ribosomal protein S18 acetylase RimI-like enzyme</fullName>
    </submittedName>
</protein>
<dbReference type="Pfam" id="PF00583">
    <property type="entry name" value="Acetyltransf_1"/>
    <property type="match status" value="1"/>
</dbReference>
<keyword evidence="4" id="KW-0687">Ribonucleoprotein</keyword>
<keyword evidence="5" id="KW-1185">Reference proteome</keyword>
<dbReference type="GO" id="GO:0005840">
    <property type="term" value="C:ribosome"/>
    <property type="evidence" value="ECO:0007669"/>
    <property type="project" value="UniProtKB-KW"/>
</dbReference>
<dbReference type="InterPro" id="IPR016181">
    <property type="entry name" value="Acyl_CoA_acyltransferase"/>
</dbReference>
<name>A0A7Y9E6S6_9ACTN</name>
<feature type="domain" description="N-acetyltransferase" evidence="3">
    <location>
        <begin position="5"/>
        <end position="154"/>
    </location>
</feature>
<comment type="caution">
    <text evidence="4">The sequence shown here is derived from an EMBL/GenBank/DDBJ whole genome shotgun (WGS) entry which is preliminary data.</text>
</comment>
<accession>A0A7Y9E6S6</accession>
<dbReference type="AlphaFoldDB" id="A0A7Y9E6S6"/>
<keyword evidence="4" id="KW-0689">Ribosomal protein</keyword>
<reference evidence="4 5" key="1">
    <citation type="submission" date="2020-07" db="EMBL/GenBank/DDBJ databases">
        <title>Sequencing the genomes of 1000 actinobacteria strains.</title>
        <authorList>
            <person name="Klenk H.-P."/>
        </authorList>
    </citation>
    <scope>NUCLEOTIDE SEQUENCE [LARGE SCALE GENOMIC DNA]</scope>
    <source>
        <strain evidence="4 5">DSM 21350</strain>
    </source>
</reference>
<dbReference type="SUPFAM" id="SSF55729">
    <property type="entry name" value="Acyl-CoA N-acyltransferases (Nat)"/>
    <property type="match status" value="1"/>
</dbReference>
<dbReference type="CDD" id="cd04301">
    <property type="entry name" value="NAT_SF"/>
    <property type="match status" value="1"/>
</dbReference>
<dbReference type="PROSITE" id="PS51186">
    <property type="entry name" value="GNAT"/>
    <property type="match status" value="1"/>
</dbReference>
<dbReference type="PANTHER" id="PTHR43877:SF2">
    <property type="entry name" value="AMINOALKYLPHOSPHONATE N-ACETYLTRANSFERASE-RELATED"/>
    <property type="match status" value="1"/>
</dbReference>
<dbReference type="EMBL" id="JACCBG010000001">
    <property type="protein sequence ID" value="NYD41911.1"/>
    <property type="molecule type" value="Genomic_DNA"/>
</dbReference>
<sequence length="154" mass="16806">MPETVVCRPVDPRSAAVAELASLFELYRIHYGQSPAPAATRAWVGEMAGSGELEFYGAYHGPRRVGFAAIHQVPASLRLGRFWQLRDLFADPAVRRQGIARRLVETIRKAASDAGALRLSLQTEPDNAAALALYRQCGFTINADLATLSLNLAR</sequence>